<comment type="caution">
    <text evidence="1">The sequence shown here is derived from an EMBL/GenBank/DDBJ whole genome shotgun (WGS) entry which is preliminary data.</text>
</comment>
<organism evidence="1 2">
    <name type="scientific">Coprinellus micaceus</name>
    <name type="common">Glistening ink-cap mushroom</name>
    <name type="synonym">Coprinus micaceus</name>
    <dbReference type="NCBI Taxonomy" id="71717"/>
    <lineage>
        <taxon>Eukaryota</taxon>
        <taxon>Fungi</taxon>
        <taxon>Dikarya</taxon>
        <taxon>Basidiomycota</taxon>
        <taxon>Agaricomycotina</taxon>
        <taxon>Agaricomycetes</taxon>
        <taxon>Agaricomycetidae</taxon>
        <taxon>Agaricales</taxon>
        <taxon>Agaricineae</taxon>
        <taxon>Psathyrellaceae</taxon>
        <taxon>Coprinellus</taxon>
    </lineage>
</organism>
<name>A0A4Y7T893_COPMI</name>
<sequence>MSSNHYIDPDLLMGVTIDFKPPVLSPQLKPMSGPVPNIVSLPYGRAHPLHIQAPSWRHMMKLLARMGNTKFEPTDNARKVIQGDGKLRTVIQFIRVHPMGNDWRTILWFTIDHPVPAKLPNAHKYVNPHPNTFPWSYALMDLPVLLRDQNAVDSQMSMTYTIPATDMLPYPTLPLSFPNLAVYLQAALSFSRAHKDDNSGYKKLAKMVQMCYPNMEEPSDEPAEKKTVGGLFKKVIGKKKKTGKTNNEEVYELITPFVPDEWG</sequence>
<dbReference type="OrthoDB" id="3269480at2759"/>
<gene>
    <name evidence="1" type="ORF">FA13DRAFT_1631326</name>
</gene>
<dbReference type="AlphaFoldDB" id="A0A4Y7T893"/>
<proteinExistence type="predicted"/>
<dbReference type="Proteomes" id="UP000298030">
    <property type="component" value="Unassembled WGS sequence"/>
</dbReference>
<dbReference type="EMBL" id="QPFP01000024">
    <property type="protein sequence ID" value="TEB30174.1"/>
    <property type="molecule type" value="Genomic_DNA"/>
</dbReference>
<evidence type="ECO:0000313" key="1">
    <source>
        <dbReference type="EMBL" id="TEB30174.1"/>
    </source>
</evidence>
<keyword evidence="2" id="KW-1185">Reference proteome</keyword>
<evidence type="ECO:0000313" key="2">
    <source>
        <dbReference type="Proteomes" id="UP000298030"/>
    </source>
</evidence>
<reference evidence="1 2" key="1">
    <citation type="journal article" date="2019" name="Nat. Ecol. Evol.">
        <title>Megaphylogeny resolves global patterns of mushroom evolution.</title>
        <authorList>
            <person name="Varga T."/>
            <person name="Krizsan K."/>
            <person name="Foldi C."/>
            <person name="Dima B."/>
            <person name="Sanchez-Garcia M."/>
            <person name="Sanchez-Ramirez S."/>
            <person name="Szollosi G.J."/>
            <person name="Szarkandi J.G."/>
            <person name="Papp V."/>
            <person name="Albert L."/>
            <person name="Andreopoulos W."/>
            <person name="Angelini C."/>
            <person name="Antonin V."/>
            <person name="Barry K.W."/>
            <person name="Bougher N.L."/>
            <person name="Buchanan P."/>
            <person name="Buyck B."/>
            <person name="Bense V."/>
            <person name="Catcheside P."/>
            <person name="Chovatia M."/>
            <person name="Cooper J."/>
            <person name="Damon W."/>
            <person name="Desjardin D."/>
            <person name="Finy P."/>
            <person name="Geml J."/>
            <person name="Haridas S."/>
            <person name="Hughes K."/>
            <person name="Justo A."/>
            <person name="Karasinski D."/>
            <person name="Kautmanova I."/>
            <person name="Kiss B."/>
            <person name="Kocsube S."/>
            <person name="Kotiranta H."/>
            <person name="LaButti K.M."/>
            <person name="Lechner B.E."/>
            <person name="Liimatainen K."/>
            <person name="Lipzen A."/>
            <person name="Lukacs Z."/>
            <person name="Mihaltcheva S."/>
            <person name="Morgado L.N."/>
            <person name="Niskanen T."/>
            <person name="Noordeloos M.E."/>
            <person name="Ohm R.A."/>
            <person name="Ortiz-Santana B."/>
            <person name="Ovrebo C."/>
            <person name="Racz N."/>
            <person name="Riley R."/>
            <person name="Savchenko A."/>
            <person name="Shiryaev A."/>
            <person name="Soop K."/>
            <person name="Spirin V."/>
            <person name="Szebenyi C."/>
            <person name="Tomsovsky M."/>
            <person name="Tulloss R.E."/>
            <person name="Uehling J."/>
            <person name="Grigoriev I.V."/>
            <person name="Vagvolgyi C."/>
            <person name="Papp T."/>
            <person name="Martin F.M."/>
            <person name="Miettinen O."/>
            <person name="Hibbett D.S."/>
            <person name="Nagy L.G."/>
        </authorList>
    </citation>
    <scope>NUCLEOTIDE SEQUENCE [LARGE SCALE GENOMIC DNA]</scope>
    <source>
        <strain evidence="1 2">FP101781</strain>
    </source>
</reference>
<accession>A0A4Y7T893</accession>
<protein>
    <submittedName>
        <fullName evidence="1">Uncharacterized protein</fullName>
    </submittedName>
</protein>
<dbReference type="STRING" id="71717.A0A4Y7T893"/>